<dbReference type="InterPro" id="IPR007844">
    <property type="entry name" value="AsmA"/>
</dbReference>
<feature type="transmembrane region" description="Helical" evidence="2">
    <location>
        <begin position="31"/>
        <end position="51"/>
    </location>
</feature>
<reference evidence="4 5" key="1">
    <citation type="submission" date="2018-05" db="EMBL/GenBank/DDBJ databases">
        <title>Integrated omic analyses show evidence that a Ca. Accumulibacter phosphatis strain performs denitrification under micro-aerobic conditions.</title>
        <authorList>
            <person name="Camejo P.Y."/>
            <person name="Katherine M.D."/>
            <person name="Daniel N.R."/>
        </authorList>
    </citation>
    <scope>NUCLEOTIDE SEQUENCE [LARGE SCALE GENOMIC DNA]</scope>
    <source>
        <strain evidence="4">UW-LDO-IC</strain>
    </source>
</reference>
<dbReference type="InterPro" id="IPR052894">
    <property type="entry name" value="AsmA-related"/>
</dbReference>
<dbReference type="PANTHER" id="PTHR30441:SF4">
    <property type="entry name" value="PROTEIN ASMA"/>
    <property type="match status" value="1"/>
</dbReference>
<keyword evidence="2" id="KW-0472">Membrane</keyword>
<evidence type="ECO:0000313" key="4">
    <source>
        <dbReference type="EMBL" id="RDE49418.1"/>
    </source>
</evidence>
<comment type="caution">
    <text evidence="4">The sequence shown here is derived from an EMBL/GenBank/DDBJ whole genome shotgun (WGS) entry which is preliminary data.</text>
</comment>
<feature type="compositionally biased region" description="Low complexity" evidence="1">
    <location>
        <begin position="8"/>
        <end position="21"/>
    </location>
</feature>
<dbReference type="GO" id="GO:0090313">
    <property type="term" value="P:regulation of protein targeting to membrane"/>
    <property type="evidence" value="ECO:0007669"/>
    <property type="project" value="TreeGrafter"/>
</dbReference>
<evidence type="ECO:0000313" key="5">
    <source>
        <dbReference type="Proteomes" id="UP000253831"/>
    </source>
</evidence>
<feature type="compositionally biased region" description="Low complexity" evidence="1">
    <location>
        <begin position="158"/>
        <end position="175"/>
    </location>
</feature>
<dbReference type="GO" id="GO:0005886">
    <property type="term" value="C:plasma membrane"/>
    <property type="evidence" value="ECO:0007669"/>
    <property type="project" value="TreeGrafter"/>
</dbReference>
<gene>
    <name evidence="4" type="ORF">DVS81_16870</name>
</gene>
<protein>
    <submittedName>
        <fullName evidence="4">AsmA family protein</fullName>
    </submittedName>
</protein>
<dbReference type="AlphaFoldDB" id="A0A369XPT9"/>
<dbReference type="Pfam" id="PF05170">
    <property type="entry name" value="AsmA"/>
    <property type="match status" value="2"/>
</dbReference>
<feature type="region of interest" description="Disordered" evidence="1">
    <location>
        <begin position="447"/>
        <end position="466"/>
    </location>
</feature>
<dbReference type="EMBL" id="QPGA01000043">
    <property type="protein sequence ID" value="RDE49418.1"/>
    <property type="molecule type" value="Genomic_DNA"/>
</dbReference>
<dbReference type="PANTHER" id="PTHR30441">
    <property type="entry name" value="DUF748 DOMAIN-CONTAINING PROTEIN"/>
    <property type="match status" value="1"/>
</dbReference>
<feature type="domain" description="AsmA" evidence="3">
    <location>
        <begin position="406"/>
        <end position="680"/>
    </location>
</feature>
<evidence type="ECO:0000256" key="1">
    <source>
        <dbReference type="SAM" id="MobiDB-lite"/>
    </source>
</evidence>
<proteinExistence type="predicted"/>
<keyword evidence="2" id="KW-1133">Transmembrane helix</keyword>
<feature type="region of interest" description="Disordered" evidence="1">
    <location>
        <begin position="137"/>
        <end position="191"/>
    </location>
</feature>
<accession>A0A369XPT9</accession>
<sequence length="783" mass="81454">MALSADPGGARARAPTTQAQPPLAAGRRLRVVAAAAAALLALAVALAIALFDINRYKPEIEAAVRTHSGRSLHLNGDLALSFFPRLAIDLPASSLSARDSEAEFLSFSSARMEVALLPLLWQEVVIESMQLREARATMTLPGKHGSTGEVDSGTNRDSGASAGAAAAVPSPEAAARSTAQTPAVPDTGAAASRESRWEIRQLLLSDAALILHNAVNGKTIVLSAINLETGRLAAKTQLPLALKAQVAVMSQPEVLGEIEVTASVDIDMTGARPALAASDFKLGFTGRRDSQPWRAALTASRLSRQGETFSAAQVAVSLQPDGQPAANAWTFAASAEEIAFDGQRLSLPHFDAEIAREDPRLPEGRARLPLSGALTLDARHERASLQLAAKASDARFEASIELTNFAQPEVGFDLQADRLNLDAYLPLAQPLAQPVAGKAAAGAKPAAAAPAASSEPGQTQPRSTAARLLRTAASAPTLRPASAAAAAEPAFDLAGLHKLRLDGQLQIAQLQAGGIKATAVHAGVHSADGRATLAPLSARLYGGQADGDLTLDAQGAPDAQNTQGPRVSMKLALNDVDFGALARDALGRSDLAGRGNVDLALSSSGQSRAELTRAAQGTARFALREVALVGIDLADVLGQVKNILNAGGSQSGRIDTSRLTRLSHLSATVKLAEGMARNDDLDGAAPKLALGGYGQFDLLSSELDYTLRVMMAADPAESSKLLRALEGLPIPVHISGPAEELRYSISLTDVAADALRRHSDDIGAALVDEAERFFDRLFGGKKK</sequence>
<name>A0A369XPT9_9PROT</name>
<organism evidence="4 5">
    <name type="scientific">Candidatus Accumulibacter meliphilus</name>
    <dbReference type="NCBI Taxonomy" id="2211374"/>
    <lineage>
        <taxon>Bacteria</taxon>
        <taxon>Pseudomonadati</taxon>
        <taxon>Pseudomonadota</taxon>
        <taxon>Betaproteobacteria</taxon>
        <taxon>Candidatus Accumulibacter</taxon>
    </lineage>
</organism>
<dbReference type="Proteomes" id="UP000253831">
    <property type="component" value="Unassembled WGS sequence"/>
</dbReference>
<feature type="region of interest" description="Disordered" evidence="1">
    <location>
        <begin position="1"/>
        <end position="21"/>
    </location>
</feature>
<evidence type="ECO:0000259" key="3">
    <source>
        <dbReference type="Pfam" id="PF05170"/>
    </source>
</evidence>
<feature type="domain" description="AsmA" evidence="3">
    <location>
        <begin position="28"/>
        <end position="253"/>
    </location>
</feature>
<keyword evidence="2" id="KW-0812">Transmembrane</keyword>
<evidence type="ECO:0000256" key="2">
    <source>
        <dbReference type="SAM" id="Phobius"/>
    </source>
</evidence>